<feature type="region of interest" description="Disordered" evidence="1">
    <location>
        <begin position="462"/>
        <end position="499"/>
    </location>
</feature>
<evidence type="ECO:0000313" key="3">
    <source>
        <dbReference type="EMBL" id="SPO03925.1"/>
    </source>
</evidence>
<dbReference type="AlphaFoldDB" id="A0AAE8N317"/>
<feature type="compositionally biased region" description="Low complexity" evidence="1">
    <location>
        <begin position="236"/>
        <end position="252"/>
    </location>
</feature>
<feature type="compositionally biased region" description="Basic and acidic residues" evidence="1">
    <location>
        <begin position="378"/>
        <end position="401"/>
    </location>
</feature>
<feature type="compositionally biased region" description="Pro residues" evidence="1">
    <location>
        <begin position="485"/>
        <end position="494"/>
    </location>
</feature>
<feature type="region of interest" description="Disordered" evidence="1">
    <location>
        <begin position="559"/>
        <end position="625"/>
    </location>
</feature>
<reference evidence="3" key="1">
    <citation type="submission" date="2018-03" db="EMBL/GenBank/DDBJ databases">
        <authorList>
            <person name="Guldener U."/>
        </authorList>
    </citation>
    <scope>NUCLEOTIDE SEQUENCE</scope>
</reference>
<keyword evidence="2" id="KW-0812">Transmembrane</keyword>
<feature type="region of interest" description="Disordered" evidence="1">
    <location>
        <begin position="163"/>
        <end position="422"/>
    </location>
</feature>
<dbReference type="PANTHER" id="PTHR42088">
    <property type="entry name" value="YALI0F10131P"/>
    <property type="match status" value="1"/>
</dbReference>
<dbReference type="EMBL" id="ONZQ02000009">
    <property type="protein sequence ID" value="SPO03925.1"/>
    <property type="molecule type" value="Genomic_DNA"/>
</dbReference>
<accession>A0AAE8N317</accession>
<gene>
    <name evidence="3" type="ORF">DNG_06608</name>
</gene>
<keyword evidence="4" id="KW-1185">Reference proteome</keyword>
<keyword evidence="2" id="KW-0472">Membrane</keyword>
<feature type="region of interest" description="Disordered" evidence="1">
    <location>
        <begin position="678"/>
        <end position="724"/>
    </location>
</feature>
<evidence type="ECO:0000256" key="2">
    <source>
        <dbReference type="SAM" id="Phobius"/>
    </source>
</evidence>
<proteinExistence type="predicted"/>
<keyword evidence="2" id="KW-1133">Transmembrane helix</keyword>
<protein>
    <submittedName>
        <fullName evidence="3">Uncharacterized protein</fullName>
    </submittedName>
</protein>
<organism evidence="3 4">
    <name type="scientific">Cephalotrichum gorgonifer</name>
    <dbReference type="NCBI Taxonomy" id="2041049"/>
    <lineage>
        <taxon>Eukaryota</taxon>
        <taxon>Fungi</taxon>
        <taxon>Dikarya</taxon>
        <taxon>Ascomycota</taxon>
        <taxon>Pezizomycotina</taxon>
        <taxon>Sordariomycetes</taxon>
        <taxon>Hypocreomycetidae</taxon>
        <taxon>Microascales</taxon>
        <taxon>Microascaceae</taxon>
        <taxon>Cephalotrichum</taxon>
    </lineage>
</organism>
<sequence length="760" mass="83520">METPPRNQIHLLVPRIILDREPVFPSAVLGMETPSRVFPREAEDTCTSENANMCEKPASQKKLTVPLTLAIVIPVVGVIIFLIYLHRRNIRRSNAEERDDPNKDLDFGMGDKPSAVSNLRKSIFGEKGLHKHQLSMDMDMSTPYLLPPQVHNSKESLHSLAHSFQRPDDPYGPVGQYTGSEVGSIRTVRRGPGGDQSSQYSASTRSGVPREVGDHSRISFPMPPPRAADPLQRLHSPASPSSPLSPTSPSRSNFLMERPEPPQAHAQSTPYPDEQGTPVLPRGTDMPSPDIPHTAGTPSTPGDRQSPPPTNFAMPMSARIETPDHADSLPSHPVAQQAQLDDVRDYSSPANEYTPAQSPPPAQRNVPSNSTPQILAPQDRESYYSDGNQHDFADYDDESRGRRTTRFLDGAQRGSQMLAAPQFEDRRLSVGFRPLPPNEIMDTEDPEHRANRIRSFYKEYFEDSQPQPPMPSLPRQDQTQGMGPGPGPYQPPPQAQTQYQADQYYEDYDGDYMGNTYMDHESKSFVSPMPYAQPVHRRAMTPPPRGPRMRGPMPPRIMHGSMGGMSAPGGRGPFRPGSANSSAYGPRPGSSASAAPRRRQGPPPPALTTLPNPAKLGDDSFALIHASDFAPPDNFKDRVAGRSQSPVPEKRAYHLGVPVHSPLVSSYDELPSVPSPHMLRKSGTFTGLDFAPPKRFKDDNDMKSDAGSIRSNRSNHSGISPLNQAAIRAGAGRVSRLPTDNVFVQSALAEQLRPEWGMRS</sequence>
<evidence type="ECO:0000313" key="4">
    <source>
        <dbReference type="Proteomes" id="UP001187682"/>
    </source>
</evidence>
<dbReference type="PANTHER" id="PTHR42088:SF1">
    <property type="entry name" value="YALI0F10131P"/>
    <property type="match status" value="1"/>
</dbReference>
<feature type="compositionally biased region" description="Polar residues" evidence="1">
    <location>
        <begin position="709"/>
        <end position="723"/>
    </location>
</feature>
<name>A0AAE8N317_9PEZI</name>
<feature type="compositionally biased region" description="Gly residues" evidence="1">
    <location>
        <begin position="561"/>
        <end position="572"/>
    </location>
</feature>
<feature type="transmembrane region" description="Helical" evidence="2">
    <location>
        <begin position="63"/>
        <end position="85"/>
    </location>
</feature>
<feature type="compositionally biased region" description="Low complexity" evidence="1">
    <location>
        <begin position="581"/>
        <end position="595"/>
    </location>
</feature>
<feature type="compositionally biased region" description="Basic and acidic residues" evidence="1">
    <location>
        <begin position="695"/>
        <end position="704"/>
    </location>
</feature>
<feature type="compositionally biased region" description="Polar residues" evidence="1">
    <location>
        <begin position="195"/>
        <end position="206"/>
    </location>
</feature>
<dbReference type="Proteomes" id="UP001187682">
    <property type="component" value="Unassembled WGS sequence"/>
</dbReference>
<evidence type="ECO:0000256" key="1">
    <source>
        <dbReference type="SAM" id="MobiDB-lite"/>
    </source>
</evidence>
<comment type="caution">
    <text evidence="3">The sequence shown here is derived from an EMBL/GenBank/DDBJ whole genome shotgun (WGS) entry which is preliminary data.</text>
</comment>